<feature type="transmembrane region" description="Helical" evidence="11">
    <location>
        <begin position="271"/>
        <end position="292"/>
    </location>
</feature>
<feature type="transmembrane region" description="Helical" evidence="11">
    <location>
        <begin position="211"/>
        <end position="230"/>
    </location>
</feature>
<feature type="transmembrane region" description="Helical" evidence="11">
    <location>
        <begin position="27"/>
        <end position="47"/>
    </location>
</feature>
<feature type="transmembrane region" description="Helical" evidence="11">
    <location>
        <begin position="237"/>
        <end position="259"/>
    </location>
</feature>
<accession>A0A0D9QED6</accession>
<evidence type="ECO:0000256" key="5">
    <source>
        <dbReference type="ARBA" id="ARBA00022692"/>
    </source>
</evidence>
<dbReference type="AlphaFoldDB" id="A0A0D9QED6"/>
<feature type="transmembrane region" description="Helical" evidence="11">
    <location>
        <begin position="450"/>
        <end position="470"/>
    </location>
</feature>
<keyword evidence="8 11" id="KW-1133">Transmembrane helix</keyword>
<dbReference type="VEuPathDB" id="PlasmoDB:AK88_05010"/>
<keyword evidence="13" id="KW-1185">Reference proteome</keyword>
<feature type="compositionally biased region" description="Gly residues" evidence="10">
    <location>
        <begin position="933"/>
        <end position="942"/>
    </location>
</feature>
<keyword evidence="4" id="KW-0808">Transferase</keyword>
<feature type="transmembrane region" description="Helical" evidence="11">
    <location>
        <begin position="304"/>
        <end position="321"/>
    </location>
</feature>
<evidence type="ECO:0000256" key="7">
    <source>
        <dbReference type="ARBA" id="ARBA00022824"/>
    </source>
</evidence>
<feature type="transmembrane region" description="Helical" evidence="11">
    <location>
        <begin position="491"/>
        <end position="515"/>
    </location>
</feature>
<comment type="similarity">
    <text evidence="2">Belongs to the polyprenol kinase family.</text>
</comment>
<reference evidence="12 13" key="1">
    <citation type="submission" date="2014-03" db="EMBL/GenBank/DDBJ databases">
        <title>The Genome Sequence of Plasmodium fragile nilgiri.</title>
        <authorList>
            <consortium name="The Broad Institute Genomics Platform"/>
            <consortium name="The Broad Institute Genome Sequencing Center for Infectious Disease"/>
            <person name="Neafsey D."/>
            <person name="Duraisingh M."/>
            <person name="Young S.K."/>
            <person name="Zeng Q."/>
            <person name="Gargeya S."/>
            <person name="Abouelleil A."/>
            <person name="Alvarado L."/>
            <person name="Chapman S.B."/>
            <person name="Gainer-Dewar J."/>
            <person name="Goldberg J."/>
            <person name="Griggs A."/>
            <person name="Gujja S."/>
            <person name="Hansen M."/>
            <person name="Howarth C."/>
            <person name="Imamovic A."/>
            <person name="Larimer J."/>
            <person name="Pearson M."/>
            <person name="Poon T.W."/>
            <person name="Priest M."/>
            <person name="Roberts A."/>
            <person name="Saif S."/>
            <person name="Shea T."/>
            <person name="Sykes S."/>
            <person name="Wortman J."/>
            <person name="Nusbaum C."/>
            <person name="Birren B."/>
        </authorList>
    </citation>
    <scope>NUCLEOTIDE SEQUENCE [LARGE SCALE GENOMIC DNA]</scope>
    <source>
        <strain evidence="13">nilgiri</strain>
    </source>
</reference>
<dbReference type="PANTHER" id="PTHR13205">
    <property type="entry name" value="TRANSMEMBRANE PROTEIN 15-RELATED"/>
    <property type="match status" value="1"/>
</dbReference>
<evidence type="ECO:0000256" key="9">
    <source>
        <dbReference type="ARBA" id="ARBA00023136"/>
    </source>
</evidence>
<feature type="transmembrane region" description="Helical" evidence="11">
    <location>
        <begin position="580"/>
        <end position="598"/>
    </location>
</feature>
<dbReference type="EMBL" id="KQ001731">
    <property type="protein sequence ID" value="KJP85349.1"/>
    <property type="molecule type" value="Genomic_DNA"/>
</dbReference>
<evidence type="ECO:0000256" key="10">
    <source>
        <dbReference type="SAM" id="MobiDB-lite"/>
    </source>
</evidence>
<gene>
    <name evidence="12" type="ORF">AK88_05010</name>
</gene>
<feature type="transmembrane region" description="Helical" evidence="11">
    <location>
        <begin position="133"/>
        <end position="150"/>
    </location>
</feature>
<evidence type="ECO:0000256" key="2">
    <source>
        <dbReference type="ARBA" id="ARBA00010794"/>
    </source>
</evidence>
<keyword evidence="9 11" id="KW-0472">Membrane</keyword>
<sequence length="949" mass="106944">MIRGILISLILTTEVRRKILYTNHCTYLWVFLTLLCSVLVVSLLAHSRKGSKSKWKMIKGGGSSPGTENETSPRRGGNPFRSPTLTIGAYQHREKIPLGFLNKNEQPITFLRLYEKGVISTWQLFVQIYRSNFFPSFFFPFLLTLLASKYDFLNFGAAKLSLALVNEFLLGSVFLRYVRVNVWTYLLFHSLLFLATLGAMRIRESLATCSLWFVLNFVFYHMIAIAAFRLTDGVFSFLEGATVSVAGTLLLDAYAYGLFHVHLDGGVIPSVLSVFLSGAALSLTLYAACCVYLLRQADYQKGKLLIASLAFLLYNLINLGARRYDFVSAADTSAIQALVHLLWHQQNYILIFAWVVITTLYVIYIFKLVKRNGNLSYLRKHYHFLLFVNAQLSFCLGKVEILVVTLSFAFLLLLFLEVARKIGEALSPDRNTLHKFITSFIDDRDRKGLVVTHIYLLAGVYIPIIADALLNNKNYVRKGTRSVFLFRDADLTLYSSGLNAICIGDSFAAIGGLLFPTPKIKNTNNKSYAGLFFFFCSTFLSLLLDGYFVQKRPLANLTAIFMVSLFGALFEAFLHDIDNLILPIFTFCVPSDITILEHKYARKNEKRRINIFKRLFIHFSFFTIGNNCNKLSSHDVIKVLSNVYENDPSESQNVNSINIINILNTRQTDIEKQVQCKLWSFLGFLLLPLYSLNKFKYYDAKSKMIVAPFFSIAGIYLGSFFGNVATGRFSDYKRSKFLGTLPAHVFLKETYAVAYDLANLGSAEKRLALNLLQVFEEARSAERGFYERLDNSQKIFEEVGAGRASIGHVGDHVGGGVEVPPSSFVQVKSKGPVEEETIWRALYDTQLRRSPPNEQVHVYSLEDVKKEFEQAQVEAFVSQIVLLKDQFEMNLNHMKEELPRAKKLHEAISEAVALEDRVGQGGLARGSNKNGALRGGAAGMGESGTRVLC</sequence>
<keyword evidence="5 11" id="KW-0812">Transmembrane</keyword>
<dbReference type="RefSeq" id="XP_012338037.1">
    <property type="nucleotide sequence ID" value="XM_012482614.1"/>
</dbReference>
<proteinExistence type="inferred from homology"/>
<feature type="transmembrane region" description="Helical" evidence="11">
    <location>
        <begin position="156"/>
        <end position="175"/>
    </location>
</feature>
<keyword evidence="7" id="KW-0256">Endoplasmic reticulum</keyword>
<feature type="transmembrane region" description="Helical" evidence="11">
    <location>
        <begin position="182"/>
        <end position="199"/>
    </location>
</feature>
<evidence type="ECO:0000256" key="3">
    <source>
        <dbReference type="ARBA" id="ARBA00012132"/>
    </source>
</evidence>
<feature type="transmembrane region" description="Helical" evidence="11">
    <location>
        <begin position="348"/>
        <end position="366"/>
    </location>
</feature>
<comment type="subcellular location">
    <subcellularLocation>
        <location evidence="1">Endoplasmic reticulum membrane</location>
        <topology evidence="1">Multi-pass membrane protein</topology>
    </subcellularLocation>
</comment>
<feature type="region of interest" description="Disordered" evidence="10">
    <location>
        <begin position="923"/>
        <end position="949"/>
    </location>
</feature>
<evidence type="ECO:0000313" key="12">
    <source>
        <dbReference type="EMBL" id="KJP85349.1"/>
    </source>
</evidence>
<dbReference type="PANTHER" id="PTHR13205:SF15">
    <property type="entry name" value="DOLICHOL KINASE"/>
    <property type="match status" value="1"/>
</dbReference>
<dbReference type="OMA" id="KCKMYSF"/>
<feature type="transmembrane region" description="Helical" evidence="11">
    <location>
        <begin position="554"/>
        <end position="574"/>
    </location>
</feature>
<dbReference type="GO" id="GO:0004168">
    <property type="term" value="F:dolichol kinase activity"/>
    <property type="evidence" value="ECO:0007669"/>
    <property type="project" value="UniProtKB-EC"/>
</dbReference>
<dbReference type="GO" id="GO:0005789">
    <property type="term" value="C:endoplasmic reticulum membrane"/>
    <property type="evidence" value="ECO:0007669"/>
    <property type="project" value="UniProtKB-SubCell"/>
</dbReference>
<dbReference type="GeneID" id="24270324"/>
<feature type="transmembrane region" description="Helical" evidence="11">
    <location>
        <begin position="705"/>
        <end position="726"/>
    </location>
</feature>
<dbReference type="EC" id="2.7.1.108" evidence="3"/>
<protein>
    <recommendedName>
        <fullName evidence="3">dolichol kinase</fullName>
        <ecNumber evidence="3">2.7.1.108</ecNumber>
    </recommendedName>
</protein>
<evidence type="ECO:0000256" key="1">
    <source>
        <dbReference type="ARBA" id="ARBA00004477"/>
    </source>
</evidence>
<keyword evidence="6" id="KW-0418">Kinase</keyword>
<feature type="transmembrane region" description="Helical" evidence="11">
    <location>
        <begin position="527"/>
        <end position="547"/>
    </location>
</feature>
<evidence type="ECO:0000256" key="6">
    <source>
        <dbReference type="ARBA" id="ARBA00022777"/>
    </source>
</evidence>
<name>A0A0D9QED6_PLAFR</name>
<dbReference type="InterPro" id="IPR032974">
    <property type="entry name" value="Polypren_kinase"/>
</dbReference>
<feature type="transmembrane region" description="Helical" evidence="11">
    <location>
        <begin position="386"/>
        <end position="416"/>
    </location>
</feature>
<organism evidence="12 13">
    <name type="scientific">Plasmodium fragile</name>
    <dbReference type="NCBI Taxonomy" id="5857"/>
    <lineage>
        <taxon>Eukaryota</taxon>
        <taxon>Sar</taxon>
        <taxon>Alveolata</taxon>
        <taxon>Apicomplexa</taxon>
        <taxon>Aconoidasida</taxon>
        <taxon>Haemosporida</taxon>
        <taxon>Plasmodiidae</taxon>
        <taxon>Plasmodium</taxon>
        <taxon>Plasmodium (Plasmodium)</taxon>
    </lineage>
</organism>
<evidence type="ECO:0000256" key="11">
    <source>
        <dbReference type="SAM" id="Phobius"/>
    </source>
</evidence>
<evidence type="ECO:0000256" key="8">
    <source>
        <dbReference type="ARBA" id="ARBA00022989"/>
    </source>
</evidence>
<evidence type="ECO:0000256" key="4">
    <source>
        <dbReference type="ARBA" id="ARBA00022679"/>
    </source>
</evidence>
<dbReference type="Proteomes" id="UP000054561">
    <property type="component" value="Unassembled WGS sequence"/>
</dbReference>
<feature type="region of interest" description="Disordered" evidence="10">
    <location>
        <begin position="54"/>
        <end position="82"/>
    </location>
</feature>
<evidence type="ECO:0000313" key="13">
    <source>
        <dbReference type="Proteomes" id="UP000054561"/>
    </source>
</evidence>
<dbReference type="OrthoDB" id="377083at2759"/>
<dbReference type="GO" id="GO:0043048">
    <property type="term" value="P:dolichyl monophosphate biosynthetic process"/>
    <property type="evidence" value="ECO:0007669"/>
    <property type="project" value="TreeGrafter"/>
</dbReference>